<protein>
    <recommendedName>
        <fullName evidence="1">tRNA intron endonuclease catalytic domain-containing protein</fullName>
    </recommendedName>
</protein>
<reference evidence="2" key="1">
    <citation type="submission" date="2021-01" db="EMBL/GenBank/DDBJ databases">
        <authorList>
            <consortium name="Genoscope - CEA"/>
            <person name="William W."/>
        </authorList>
    </citation>
    <scope>NUCLEOTIDE SEQUENCE</scope>
</reference>
<dbReference type="AlphaFoldDB" id="A0A8S1Q4H3"/>
<dbReference type="InterPro" id="IPR006677">
    <property type="entry name" value="tRNA_intron_Endonuc_cat-like"/>
</dbReference>
<accession>A0A8S1Q4H3</accession>
<organism evidence="2 3">
    <name type="scientific">Paramecium primaurelia</name>
    <dbReference type="NCBI Taxonomy" id="5886"/>
    <lineage>
        <taxon>Eukaryota</taxon>
        <taxon>Sar</taxon>
        <taxon>Alveolata</taxon>
        <taxon>Ciliophora</taxon>
        <taxon>Intramacronucleata</taxon>
        <taxon>Oligohymenophorea</taxon>
        <taxon>Peniculida</taxon>
        <taxon>Parameciidae</taxon>
        <taxon>Paramecium</taxon>
    </lineage>
</organism>
<sequence length="201" mass="24436">MKYYANFSFFFNQDAVWTFNKFITEFPEDQIILLELDFYNELININSEEFDKPQIVQIDKSLMEQQFQFVELNKQKRNYSQEYLRLINFTIYTQEITLGQLAKLLISNKYVDQLELKIYSKYCNQYIIESGRIFGVPLVFYDKQDLEHKHSLYLVDYCIDCQWFQLYRKIRISSEVNKQFLLILFSKDGEIVNTKKIQNYK</sequence>
<evidence type="ECO:0000313" key="3">
    <source>
        <dbReference type="Proteomes" id="UP000688137"/>
    </source>
</evidence>
<dbReference type="GO" id="GO:0000213">
    <property type="term" value="F:tRNA-intron lyase activity"/>
    <property type="evidence" value="ECO:0007669"/>
    <property type="project" value="InterPro"/>
</dbReference>
<evidence type="ECO:0000313" key="2">
    <source>
        <dbReference type="EMBL" id="CAD8109590.1"/>
    </source>
</evidence>
<evidence type="ECO:0000259" key="1">
    <source>
        <dbReference type="Pfam" id="PF01974"/>
    </source>
</evidence>
<keyword evidence="3" id="KW-1185">Reference proteome</keyword>
<dbReference type="OMA" id="YANFSFF"/>
<proteinExistence type="predicted"/>
<gene>
    <name evidence="2" type="ORF">PPRIM_AZ9-3.1.T1410063</name>
</gene>
<feature type="domain" description="tRNA intron endonuclease catalytic" evidence="1">
    <location>
        <begin position="116"/>
        <end position="191"/>
    </location>
</feature>
<dbReference type="Proteomes" id="UP000688137">
    <property type="component" value="Unassembled WGS sequence"/>
</dbReference>
<dbReference type="GO" id="GO:0006388">
    <property type="term" value="P:tRNA splicing, via endonucleolytic cleavage and ligation"/>
    <property type="evidence" value="ECO:0007669"/>
    <property type="project" value="InterPro"/>
</dbReference>
<dbReference type="Pfam" id="PF01974">
    <property type="entry name" value="tRNA_int_endo"/>
    <property type="match status" value="1"/>
</dbReference>
<comment type="caution">
    <text evidence="2">The sequence shown here is derived from an EMBL/GenBank/DDBJ whole genome shotgun (WGS) entry which is preliminary data.</text>
</comment>
<dbReference type="EMBL" id="CAJJDM010000145">
    <property type="protein sequence ID" value="CAD8109590.1"/>
    <property type="molecule type" value="Genomic_DNA"/>
</dbReference>
<name>A0A8S1Q4H3_PARPR</name>